<feature type="transmembrane region" description="Helical" evidence="1">
    <location>
        <begin position="29"/>
        <end position="52"/>
    </location>
</feature>
<gene>
    <name evidence="2" type="ORF">NC653_041702</name>
</gene>
<accession>A0AAD6L960</accession>
<name>A0AAD6L960_9ROSI</name>
<evidence type="ECO:0000313" key="2">
    <source>
        <dbReference type="EMBL" id="KAJ6952641.1"/>
    </source>
</evidence>
<reference evidence="2" key="1">
    <citation type="journal article" date="2023" name="Mol. Ecol. Resour.">
        <title>Chromosome-level genome assembly of a triploid poplar Populus alba 'Berolinensis'.</title>
        <authorList>
            <person name="Chen S."/>
            <person name="Yu Y."/>
            <person name="Wang X."/>
            <person name="Wang S."/>
            <person name="Zhang T."/>
            <person name="Zhou Y."/>
            <person name="He R."/>
            <person name="Meng N."/>
            <person name="Wang Y."/>
            <person name="Liu W."/>
            <person name="Liu Z."/>
            <person name="Liu J."/>
            <person name="Guo Q."/>
            <person name="Huang H."/>
            <person name="Sederoff R.R."/>
            <person name="Wang G."/>
            <person name="Qu G."/>
            <person name="Chen S."/>
        </authorList>
    </citation>
    <scope>NUCLEOTIDE SEQUENCE</scope>
    <source>
        <strain evidence="2">SC-2020</strain>
    </source>
</reference>
<sequence length="57" mass="6736">MLNILNLICIYLNFAFYLSNFLFTKLLEAYVFFNSVVDVMPVIFCSVFYYSLFGKLL</sequence>
<keyword evidence="1" id="KW-1133">Transmembrane helix</keyword>
<evidence type="ECO:0000256" key="1">
    <source>
        <dbReference type="SAM" id="Phobius"/>
    </source>
</evidence>
<keyword evidence="1" id="KW-0472">Membrane</keyword>
<proteinExistence type="predicted"/>
<organism evidence="2 3">
    <name type="scientific">Populus alba x Populus x berolinensis</name>
    <dbReference type="NCBI Taxonomy" id="444605"/>
    <lineage>
        <taxon>Eukaryota</taxon>
        <taxon>Viridiplantae</taxon>
        <taxon>Streptophyta</taxon>
        <taxon>Embryophyta</taxon>
        <taxon>Tracheophyta</taxon>
        <taxon>Spermatophyta</taxon>
        <taxon>Magnoliopsida</taxon>
        <taxon>eudicotyledons</taxon>
        <taxon>Gunneridae</taxon>
        <taxon>Pentapetalae</taxon>
        <taxon>rosids</taxon>
        <taxon>fabids</taxon>
        <taxon>Malpighiales</taxon>
        <taxon>Salicaceae</taxon>
        <taxon>Saliceae</taxon>
        <taxon>Populus</taxon>
    </lineage>
</organism>
<dbReference type="GO" id="GO:0009539">
    <property type="term" value="C:photosystem II reaction center"/>
    <property type="evidence" value="ECO:0007669"/>
    <property type="project" value="InterPro"/>
</dbReference>
<keyword evidence="3" id="KW-1185">Reference proteome</keyword>
<protein>
    <submittedName>
        <fullName evidence="2">Photosystem II protein K</fullName>
    </submittedName>
</protein>
<dbReference type="PANTHER" id="PTHR35325:SF1">
    <property type="entry name" value="PHOTOSYSTEM II REACTION CENTER PROTEIN K"/>
    <property type="match status" value="1"/>
</dbReference>
<dbReference type="Proteomes" id="UP001164929">
    <property type="component" value="Chromosome 19"/>
</dbReference>
<keyword evidence="1" id="KW-0812">Transmembrane</keyword>
<dbReference type="PANTHER" id="PTHR35325">
    <property type="match status" value="1"/>
</dbReference>
<dbReference type="InterPro" id="IPR003687">
    <property type="entry name" value="PSII_PsbK"/>
</dbReference>
<dbReference type="GO" id="GO:0015979">
    <property type="term" value="P:photosynthesis"/>
    <property type="evidence" value="ECO:0007669"/>
    <property type="project" value="InterPro"/>
</dbReference>
<evidence type="ECO:0000313" key="3">
    <source>
        <dbReference type="Proteomes" id="UP001164929"/>
    </source>
</evidence>
<dbReference type="EMBL" id="JAQIZT010000019">
    <property type="protein sequence ID" value="KAJ6952641.1"/>
    <property type="molecule type" value="Genomic_DNA"/>
</dbReference>
<comment type="caution">
    <text evidence="2">The sequence shown here is derived from an EMBL/GenBank/DDBJ whole genome shotgun (WGS) entry which is preliminary data.</text>
</comment>
<feature type="transmembrane region" description="Helical" evidence="1">
    <location>
        <begin position="5"/>
        <end position="23"/>
    </location>
</feature>
<dbReference type="AlphaFoldDB" id="A0AAD6L960"/>